<dbReference type="Pfam" id="PF00098">
    <property type="entry name" value="zf-CCHC"/>
    <property type="match status" value="1"/>
</dbReference>
<accession>A0A9P4NR87</accession>
<keyword evidence="4" id="KW-1185">Reference proteome</keyword>
<reference evidence="3" key="1">
    <citation type="journal article" date="2020" name="Stud. Mycol.">
        <title>101 Dothideomycetes genomes: a test case for predicting lifestyles and emergence of pathogens.</title>
        <authorList>
            <person name="Haridas S."/>
            <person name="Albert R."/>
            <person name="Binder M."/>
            <person name="Bloem J."/>
            <person name="Labutti K."/>
            <person name="Salamov A."/>
            <person name="Andreopoulos B."/>
            <person name="Baker S."/>
            <person name="Barry K."/>
            <person name="Bills G."/>
            <person name="Bluhm B."/>
            <person name="Cannon C."/>
            <person name="Castanera R."/>
            <person name="Culley D."/>
            <person name="Daum C."/>
            <person name="Ezra D."/>
            <person name="Gonzalez J."/>
            <person name="Henrissat B."/>
            <person name="Kuo A."/>
            <person name="Liang C."/>
            <person name="Lipzen A."/>
            <person name="Lutzoni F."/>
            <person name="Magnuson J."/>
            <person name="Mondo S."/>
            <person name="Nolan M."/>
            <person name="Ohm R."/>
            <person name="Pangilinan J."/>
            <person name="Park H.-J."/>
            <person name="Ramirez L."/>
            <person name="Alfaro M."/>
            <person name="Sun H."/>
            <person name="Tritt A."/>
            <person name="Yoshinaga Y."/>
            <person name="Zwiers L.-H."/>
            <person name="Turgeon B."/>
            <person name="Goodwin S."/>
            <person name="Spatafora J."/>
            <person name="Crous P."/>
            <person name="Grigoriev I."/>
        </authorList>
    </citation>
    <scope>NUCLEOTIDE SEQUENCE</scope>
    <source>
        <strain evidence="3">CBS 130266</strain>
    </source>
</reference>
<evidence type="ECO:0000259" key="2">
    <source>
        <dbReference type="PROSITE" id="PS50158"/>
    </source>
</evidence>
<sequence>CHTCGHYGHHAKDCDWERRCIRCGEFGHVAIDCGCRVCRRSISVDFVRPILNILLILRSVVPSVP</sequence>
<keyword evidence="1" id="KW-0862">Zinc</keyword>
<dbReference type="SUPFAM" id="SSF57756">
    <property type="entry name" value="Retrovirus zinc finger-like domains"/>
    <property type="match status" value="1"/>
</dbReference>
<dbReference type="InterPro" id="IPR001878">
    <property type="entry name" value="Znf_CCHC"/>
</dbReference>
<dbReference type="AlphaFoldDB" id="A0A9P4NR87"/>
<dbReference type="InterPro" id="IPR036875">
    <property type="entry name" value="Znf_CCHC_sf"/>
</dbReference>
<evidence type="ECO:0000313" key="4">
    <source>
        <dbReference type="Proteomes" id="UP000800235"/>
    </source>
</evidence>
<name>A0A9P4NR87_9PEZI</name>
<proteinExistence type="predicted"/>
<keyword evidence="1" id="KW-0479">Metal-binding</keyword>
<dbReference type="Gene3D" id="4.10.60.10">
    <property type="entry name" value="Zinc finger, CCHC-type"/>
    <property type="match status" value="1"/>
</dbReference>
<keyword evidence="1" id="KW-0863">Zinc-finger</keyword>
<dbReference type="GO" id="GO:0008270">
    <property type="term" value="F:zinc ion binding"/>
    <property type="evidence" value="ECO:0007669"/>
    <property type="project" value="UniProtKB-KW"/>
</dbReference>
<organism evidence="3 4">
    <name type="scientific">Tothia fuscella</name>
    <dbReference type="NCBI Taxonomy" id="1048955"/>
    <lineage>
        <taxon>Eukaryota</taxon>
        <taxon>Fungi</taxon>
        <taxon>Dikarya</taxon>
        <taxon>Ascomycota</taxon>
        <taxon>Pezizomycotina</taxon>
        <taxon>Dothideomycetes</taxon>
        <taxon>Pleosporomycetidae</taxon>
        <taxon>Venturiales</taxon>
        <taxon>Cylindrosympodiaceae</taxon>
        <taxon>Tothia</taxon>
    </lineage>
</organism>
<feature type="non-terminal residue" evidence="3">
    <location>
        <position position="1"/>
    </location>
</feature>
<evidence type="ECO:0000256" key="1">
    <source>
        <dbReference type="PROSITE-ProRule" id="PRU00047"/>
    </source>
</evidence>
<comment type="caution">
    <text evidence="3">The sequence shown here is derived from an EMBL/GenBank/DDBJ whole genome shotgun (WGS) entry which is preliminary data.</text>
</comment>
<gene>
    <name evidence="3" type="ORF">EJ08DRAFT_589353</name>
</gene>
<dbReference type="OrthoDB" id="7608935at2759"/>
<dbReference type="GO" id="GO:0003676">
    <property type="term" value="F:nucleic acid binding"/>
    <property type="evidence" value="ECO:0007669"/>
    <property type="project" value="InterPro"/>
</dbReference>
<dbReference type="PROSITE" id="PS50158">
    <property type="entry name" value="ZF_CCHC"/>
    <property type="match status" value="2"/>
</dbReference>
<feature type="domain" description="CCHC-type" evidence="2">
    <location>
        <begin position="18"/>
        <end position="33"/>
    </location>
</feature>
<protein>
    <recommendedName>
        <fullName evidence="2">CCHC-type domain-containing protein</fullName>
    </recommendedName>
</protein>
<evidence type="ECO:0000313" key="3">
    <source>
        <dbReference type="EMBL" id="KAF2430202.1"/>
    </source>
</evidence>
<feature type="domain" description="CCHC-type" evidence="2">
    <location>
        <begin position="1"/>
        <end position="14"/>
    </location>
</feature>
<dbReference type="EMBL" id="MU007040">
    <property type="protein sequence ID" value="KAF2430202.1"/>
    <property type="molecule type" value="Genomic_DNA"/>
</dbReference>
<dbReference type="Proteomes" id="UP000800235">
    <property type="component" value="Unassembled WGS sequence"/>
</dbReference>